<dbReference type="InterPro" id="IPR006063">
    <property type="entry name" value="HisA_bact_arch"/>
</dbReference>
<dbReference type="PANTHER" id="PTHR43090:SF2">
    <property type="entry name" value="1-(5-PHOSPHORIBOSYL)-5-[(5-PHOSPHORIBOSYLAMINO)METHYLIDENEAMINO] IMIDAZOLE-4-CARBOXAMIDE ISOMERASE"/>
    <property type="match status" value="1"/>
</dbReference>
<evidence type="ECO:0000256" key="5">
    <source>
        <dbReference type="ARBA" id="ARBA00022490"/>
    </source>
</evidence>
<gene>
    <name evidence="9" type="primary">hisA</name>
    <name evidence="12" type="ORF">C4900_13000</name>
</gene>
<dbReference type="NCBIfam" id="TIGR00007">
    <property type="entry name" value="1-(5-phosphoribosyl)-5-[(5-phosphoribosylamino)methylideneamino]imidazole-4-carboxamide isomerase"/>
    <property type="match status" value="1"/>
</dbReference>
<evidence type="ECO:0000256" key="4">
    <source>
        <dbReference type="ARBA" id="ARBA00009667"/>
    </source>
</evidence>
<dbReference type="EMBL" id="PSYR01000002">
    <property type="protein sequence ID" value="RCN56688.1"/>
    <property type="molecule type" value="Genomic_DNA"/>
</dbReference>
<dbReference type="Proteomes" id="UP000253250">
    <property type="component" value="Unassembled WGS sequence"/>
</dbReference>
<evidence type="ECO:0000256" key="6">
    <source>
        <dbReference type="ARBA" id="ARBA00022605"/>
    </source>
</evidence>
<feature type="active site" description="Proton donor" evidence="9">
    <location>
        <position position="130"/>
    </location>
</feature>
<reference evidence="12 13" key="1">
    <citation type="submission" date="2018-02" db="EMBL/GenBank/DDBJ databases">
        <title>Insights into the biology of acidophilic members of the Acidiferrobacteraceae family derived from comparative genomic analyses.</title>
        <authorList>
            <person name="Issotta F."/>
            <person name="Thyssen C."/>
            <person name="Mena C."/>
            <person name="Moya A."/>
            <person name="Bellenberg S."/>
            <person name="Sproer C."/>
            <person name="Covarrubias P.C."/>
            <person name="Sand W."/>
            <person name="Quatrini R."/>
            <person name="Vera M."/>
        </authorList>
    </citation>
    <scope>NUCLEOTIDE SEQUENCE [LARGE SCALE GENOMIC DNA]</scope>
    <source>
        <strain evidence="13">m-1</strain>
    </source>
</reference>
<name>A0A1C2G3T2_9GAMM</name>
<evidence type="ECO:0000256" key="2">
    <source>
        <dbReference type="ARBA" id="ARBA00004496"/>
    </source>
</evidence>
<dbReference type="GO" id="GO:0003949">
    <property type="term" value="F:1-(5-phosphoribosyl)-5-[(5-phosphoribosylamino)methylideneamino]imidazole-4-carboxamide isomerase activity"/>
    <property type="evidence" value="ECO:0007669"/>
    <property type="project" value="UniProtKB-UniRule"/>
</dbReference>
<dbReference type="OrthoDB" id="9807749at2"/>
<dbReference type="GO" id="GO:0005737">
    <property type="term" value="C:cytoplasm"/>
    <property type="evidence" value="ECO:0007669"/>
    <property type="project" value="UniProtKB-SubCell"/>
</dbReference>
<proteinExistence type="inferred from homology"/>
<evidence type="ECO:0000256" key="1">
    <source>
        <dbReference type="ARBA" id="ARBA00000901"/>
    </source>
</evidence>
<evidence type="ECO:0000256" key="3">
    <source>
        <dbReference type="ARBA" id="ARBA00005133"/>
    </source>
</evidence>
<dbReference type="InterPro" id="IPR006062">
    <property type="entry name" value="His_biosynth"/>
</dbReference>
<dbReference type="FunFam" id="3.20.20.70:FF:000009">
    <property type="entry name" value="1-(5-phosphoribosyl)-5-[(5-phosphoribosylamino)methylideneamino] imidazole-4-carboxamide isomerase"/>
    <property type="match status" value="1"/>
</dbReference>
<protein>
    <recommendedName>
        <fullName evidence="9 11">1-(5-phosphoribosyl)-5-[(5-phosphoribosylamino)methylideneamino] imidazole-4-carboxamide isomerase</fullName>
        <ecNumber evidence="9 11">5.3.1.16</ecNumber>
    </recommendedName>
    <alternativeName>
        <fullName evidence="9">Phosphoribosylformimino-5-aminoimidazole carboxamide ribotide isomerase</fullName>
    </alternativeName>
</protein>
<dbReference type="AlphaFoldDB" id="A0A1C2G3T2"/>
<comment type="pathway">
    <text evidence="3 9 11">Amino-acid biosynthesis; L-histidine biosynthesis; L-histidine from 5-phospho-alpha-D-ribose 1-diphosphate: step 4/9.</text>
</comment>
<dbReference type="Pfam" id="PF00977">
    <property type="entry name" value="His_biosynth"/>
    <property type="match status" value="1"/>
</dbReference>
<dbReference type="InterPro" id="IPR023016">
    <property type="entry name" value="HisA/PriA"/>
</dbReference>
<comment type="caution">
    <text evidence="12">The sequence shown here is derived from an EMBL/GenBank/DDBJ whole genome shotgun (WGS) entry which is preliminary data.</text>
</comment>
<dbReference type="HAMAP" id="MF_01014">
    <property type="entry name" value="HisA"/>
    <property type="match status" value="1"/>
</dbReference>
<evidence type="ECO:0000256" key="9">
    <source>
        <dbReference type="HAMAP-Rule" id="MF_01014"/>
    </source>
</evidence>
<dbReference type="NCBIfam" id="NF010112">
    <property type="entry name" value="PRK13585.1"/>
    <property type="match status" value="1"/>
</dbReference>
<evidence type="ECO:0000313" key="13">
    <source>
        <dbReference type="Proteomes" id="UP000253250"/>
    </source>
</evidence>
<dbReference type="RefSeq" id="WP_065969129.1">
    <property type="nucleotide sequence ID" value="NZ_CP080624.1"/>
</dbReference>
<dbReference type="CDD" id="cd04732">
    <property type="entry name" value="HisA"/>
    <property type="match status" value="1"/>
</dbReference>
<dbReference type="PANTHER" id="PTHR43090">
    <property type="entry name" value="1-(5-PHOSPHORIBOSYL)-5-[(5-PHOSPHORIBOSYLAMINO)METHYLIDENEAMINO] IMIDAZOLE-4-CARBOXAMIDE ISOMERASE"/>
    <property type="match status" value="1"/>
</dbReference>
<dbReference type="EC" id="5.3.1.16" evidence="9 11"/>
<dbReference type="GO" id="GO:0000162">
    <property type="term" value="P:L-tryptophan biosynthetic process"/>
    <property type="evidence" value="ECO:0007669"/>
    <property type="project" value="TreeGrafter"/>
</dbReference>
<accession>A0A1C2G3T2</accession>
<keyword evidence="8 9" id="KW-0413">Isomerase</keyword>
<keyword evidence="7 9" id="KW-0368">Histidine biosynthesis</keyword>
<comment type="subcellular location">
    <subcellularLocation>
        <location evidence="2 9 11">Cytoplasm</location>
    </subcellularLocation>
</comment>
<evidence type="ECO:0000256" key="11">
    <source>
        <dbReference type="RuleBase" id="RU003658"/>
    </source>
</evidence>
<dbReference type="UniPathway" id="UPA00031">
    <property type="reaction ID" value="UER00009"/>
</dbReference>
<dbReference type="GO" id="GO:0000105">
    <property type="term" value="P:L-histidine biosynthetic process"/>
    <property type="evidence" value="ECO:0007669"/>
    <property type="project" value="UniProtKB-UniRule"/>
</dbReference>
<keyword evidence="13" id="KW-1185">Reference proteome</keyword>
<comment type="similarity">
    <text evidence="4 9 10">Belongs to the HisA/HisF family.</text>
</comment>
<keyword evidence="6 9" id="KW-0028">Amino-acid biosynthesis</keyword>
<evidence type="ECO:0000256" key="10">
    <source>
        <dbReference type="RuleBase" id="RU003657"/>
    </source>
</evidence>
<organism evidence="12 13">
    <name type="scientific">Acidiferrobacter thiooxydans</name>
    <dbReference type="NCBI Taxonomy" id="163359"/>
    <lineage>
        <taxon>Bacteria</taxon>
        <taxon>Pseudomonadati</taxon>
        <taxon>Pseudomonadota</taxon>
        <taxon>Gammaproteobacteria</taxon>
        <taxon>Acidiferrobacterales</taxon>
        <taxon>Acidiferrobacteraceae</taxon>
        <taxon>Acidiferrobacter</taxon>
    </lineage>
</organism>
<dbReference type="InterPro" id="IPR044524">
    <property type="entry name" value="Isoase_HisA-like"/>
</dbReference>
<comment type="catalytic activity">
    <reaction evidence="1 9 11">
        <text>1-(5-phospho-beta-D-ribosyl)-5-[(5-phospho-beta-D-ribosylamino)methylideneamino]imidazole-4-carboxamide = 5-[(5-phospho-1-deoxy-D-ribulos-1-ylimino)methylamino]-1-(5-phospho-beta-D-ribosyl)imidazole-4-carboxamide</text>
        <dbReference type="Rhea" id="RHEA:15469"/>
        <dbReference type="ChEBI" id="CHEBI:58435"/>
        <dbReference type="ChEBI" id="CHEBI:58525"/>
        <dbReference type="EC" id="5.3.1.16"/>
    </reaction>
</comment>
<evidence type="ECO:0000256" key="7">
    <source>
        <dbReference type="ARBA" id="ARBA00023102"/>
    </source>
</evidence>
<keyword evidence="5 9" id="KW-0963">Cytoplasm</keyword>
<dbReference type="SUPFAM" id="SSF51366">
    <property type="entry name" value="Ribulose-phoshate binding barrel"/>
    <property type="match status" value="1"/>
</dbReference>
<feature type="active site" description="Proton acceptor" evidence="9">
    <location>
        <position position="8"/>
    </location>
</feature>
<evidence type="ECO:0000313" key="12">
    <source>
        <dbReference type="EMBL" id="RCN56688.1"/>
    </source>
</evidence>
<dbReference type="InterPro" id="IPR011060">
    <property type="entry name" value="RibuloseP-bd_barrel"/>
</dbReference>
<evidence type="ECO:0000256" key="8">
    <source>
        <dbReference type="ARBA" id="ARBA00023235"/>
    </source>
</evidence>
<dbReference type="STRING" id="163359.A9R16_00555"/>
<dbReference type="Gene3D" id="3.20.20.70">
    <property type="entry name" value="Aldolase class I"/>
    <property type="match status" value="1"/>
</dbReference>
<sequence length="252" mass="27133">MLIIPAIDLKDGQCVRLRQGRMDDETVFSSDPVEVAGRWADEGAKRIHVVDLNGAFAGEPINARVIHEIARNYPDIVIQVGGGIRTEETIQTYLDAGVRYVILGTKAVNMPHFVGDMCAEFPGHILVGLDAKEGKVATDGWSKLSGHDVVDLVQRYQDDGVEAVIYTDIGRDGMMHGVNIEDTRRLAAAISIPVIASGGIASLEDIRKLCAIADSGVQGAITGRALYEGKLRLREAQRLADELDRSGSGATV</sequence>
<dbReference type="InterPro" id="IPR013785">
    <property type="entry name" value="Aldolase_TIM"/>
</dbReference>